<dbReference type="Proteomes" id="UP000232722">
    <property type="component" value="Unassembled WGS sequence"/>
</dbReference>
<proteinExistence type="predicted"/>
<dbReference type="EMBL" id="LLXJ01001866">
    <property type="protein sequence ID" value="PKC00449.1"/>
    <property type="molecule type" value="Genomic_DNA"/>
</dbReference>
<comment type="caution">
    <text evidence="1">The sequence shown here is derived from an EMBL/GenBank/DDBJ whole genome shotgun (WGS) entry which is preliminary data.</text>
</comment>
<reference evidence="1 2" key="1">
    <citation type="submission" date="2016-04" db="EMBL/GenBank/DDBJ databases">
        <title>Genome analyses suggest a sexual origin of heterokaryosis in a supposedly ancient asexual fungus.</title>
        <authorList>
            <person name="Ropars J."/>
            <person name="Sedzielewska K."/>
            <person name="Noel J."/>
            <person name="Charron P."/>
            <person name="Farinelli L."/>
            <person name="Marton T."/>
            <person name="Kruger M."/>
            <person name="Pelin A."/>
            <person name="Brachmann A."/>
            <person name="Corradi N."/>
        </authorList>
    </citation>
    <scope>NUCLEOTIDE SEQUENCE [LARGE SCALE GENOMIC DNA]</scope>
    <source>
        <strain evidence="1 2">A5</strain>
    </source>
</reference>
<gene>
    <name evidence="1" type="ORF">RhiirA5_428173</name>
</gene>
<dbReference type="AlphaFoldDB" id="A0A2N0P0T6"/>
<reference evidence="1 2" key="2">
    <citation type="submission" date="2017-09" db="EMBL/GenBank/DDBJ databases">
        <title>Extensive intraspecific genome diversity in a model arbuscular mycorrhizal fungus.</title>
        <authorList>
            <person name="Chen E.C."/>
            <person name="Morin E."/>
            <person name="Beaudet D."/>
            <person name="Noel J."/>
            <person name="Ndikumana S."/>
            <person name="Charron P."/>
            <person name="St-Onge C."/>
            <person name="Giorgi J."/>
            <person name="Grigoriev I.V."/>
            <person name="Roux C."/>
            <person name="Martin F.M."/>
            <person name="Corradi N."/>
        </authorList>
    </citation>
    <scope>NUCLEOTIDE SEQUENCE [LARGE SCALE GENOMIC DNA]</scope>
    <source>
        <strain evidence="1 2">A5</strain>
    </source>
</reference>
<evidence type="ECO:0000313" key="2">
    <source>
        <dbReference type="Proteomes" id="UP000232722"/>
    </source>
</evidence>
<name>A0A2N0P0T6_9GLOM</name>
<organism evidence="1 2">
    <name type="scientific">Rhizophagus irregularis</name>
    <dbReference type="NCBI Taxonomy" id="588596"/>
    <lineage>
        <taxon>Eukaryota</taxon>
        <taxon>Fungi</taxon>
        <taxon>Fungi incertae sedis</taxon>
        <taxon>Mucoromycota</taxon>
        <taxon>Glomeromycotina</taxon>
        <taxon>Glomeromycetes</taxon>
        <taxon>Glomerales</taxon>
        <taxon>Glomeraceae</taxon>
        <taxon>Rhizophagus</taxon>
    </lineage>
</organism>
<evidence type="ECO:0000313" key="1">
    <source>
        <dbReference type="EMBL" id="PKC00449.1"/>
    </source>
</evidence>
<sequence length="87" mass="10451">MSIFKEKINGTTLGKIFKFELKCREIKDKIDSTYSTSIFSSKRKKQSVTLLTEEIPTVEKRKYLVYKIFKDWKCSFYEQCDETFDHM</sequence>
<accession>A0A2N0P0T6</accession>
<protein>
    <submittedName>
        <fullName evidence="1">Uncharacterized protein</fullName>
    </submittedName>
</protein>